<reference evidence="9 10" key="1">
    <citation type="submission" date="2020-08" db="EMBL/GenBank/DDBJ databases">
        <title>Genome public.</title>
        <authorList>
            <person name="Liu C."/>
            <person name="Sun Q."/>
        </authorList>
    </citation>
    <scope>NUCLEOTIDE SEQUENCE [LARGE SCALE GENOMIC DNA]</scope>
    <source>
        <strain evidence="9 10">BX3</strain>
    </source>
</reference>
<gene>
    <name evidence="9" type="ORF">H8700_04810</name>
</gene>
<evidence type="ECO:0000259" key="7">
    <source>
        <dbReference type="Pfam" id="PF00370"/>
    </source>
</evidence>
<evidence type="ECO:0000313" key="9">
    <source>
        <dbReference type="EMBL" id="MBC8557026.1"/>
    </source>
</evidence>
<dbReference type="InterPro" id="IPR050406">
    <property type="entry name" value="FGGY_Carb_Kinase"/>
</dbReference>
<keyword evidence="6" id="KW-0684">Rhamnose metabolism</keyword>
<dbReference type="InterPro" id="IPR018485">
    <property type="entry name" value="FGGY_C"/>
</dbReference>
<evidence type="ECO:0000259" key="8">
    <source>
        <dbReference type="Pfam" id="PF02782"/>
    </source>
</evidence>
<comment type="similarity">
    <text evidence="1">Belongs to the FGGY kinase family.</text>
</comment>
<evidence type="ECO:0000313" key="10">
    <source>
        <dbReference type="Proteomes" id="UP000637513"/>
    </source>
</evidence>
<dbReference type="EMBL" id="JACRSW010000015">
    <property type="protein sequence ID" value="MBC8557026.1"/>
    <property type="molecule type" value="Genomic_DNA"/>
</dbReference>
<dbReference type="InterPro" id="IPR043129">
    <property type="entry name" value="ATPase_NBD"/>
</dbReference>
<feature type="domain" description="Carbohydrate kinase FGGY N-terminal" evidence="7">
    <location>
        <begin position="6"/>
        <end position="244"/>
    </location>
</feature>
<dbReference type="CDD" id="cd07771">
    <property type="entry name" value="ASKHA_NBD_FGGY_RhaB-like"/>
    <property type="match status" value="1"/>
</dbReference>
<name>A0ABR7MT96_9FIRM</name>
<evidence type="ECO:0000256" key="1">
    <source>
        <dbReference type="ARBA" id="ARBA00009156"/>
    </source>
</evidence>
<dbReference type="PANTHER" id="PTHR43095">
    <property type="entry name" value="SUGAR KINASE"/>
    <property type="match status" value="1"/>
</dbReference>
<evidence type="ECO:0000256" key="5">
    <source>
        <dbReference type="ARBA" id="ARBA00022840"/>
    </source>
</evidence>
<dbReference type="InterPro" id="IPR018484">
    <property type="entry name" value="FGGY_N"/>
</dbReference>
<dbReference type="Pfam" id="PF02782">
    <property type="entry name" value="FGGY_C"/>
    <property type="match status" value="1"/>
</dbReference>
<keyword evidence="10" id="KW-1185">Reference proteome</keyword>
<dbReference type="InterPro" id="IPR000577">
    <property type="entry name" value="Carb_kinase_FGGY"/>
</dbReference>
<keyword evidence="2" id="KW-0808">Transferase</keyword>
<organism evidence="9 10">
    <name type="scientific">Jutongia hominis</name>
    <dbReference type="NCBI Taxonomy" id="2763664"/>
    <lineage>
        <taxon>Bacteria</taxon>
        <taxon>Bacillati</taxon>
        <taxon>Bacillota</taxon>
        <taxon>Clostridia</taxon>
        <taxon>Lachnospirales</taxon>
        <taxon>Lachnospiraceae</taxon>
        <taxon>Jutongia</taxon>
    </lineage>
</organism>
<dbReference type="InterPro" id="IPR013449">
    <property type="entry name" value="Rhamnulokinase"/>
</dbReference>
<evidence type="ECO:0000256" key="3">
    <source>
        <dbReference type="ARBA" id="ARBA00022741"/>
    </source>
</evidence>
<dbReference type="Gene3D" id="3.30.420.40">
    <property type="match status" value="2"/>
</dbReference>
<proteinExistence type="inferred from homology"/>
<evidence type="ECO:0000256" key="6">
    <source>
        <dbReference type="ARBA" id="ARBA00023308"/>
    </source>
</evidence>
<evidence type="ECO:0000256" key="2">
    <source>
        <dbReference type="ARBA" id="ARBA00022679"/>
    </source>
</evidence>
<dbReference type="Pfam" id="PF00370">
    <property type="entry name" value="FGGY_N"/>
    <property type="match status" value="1"/>
</dbReference>
<sequence>MTEKNVLAFDLGASSGRGMLASFDGKKINLKEIHRFPHNFSVLNGHAYWNILSLMDEMKKGLSLCKSEISGVGFDTWGVDCGFLSKEGELLGIPGSYRDSALEDQNMKEALELLGGEEKAFAHTGIASLAYNTIYKIYYMQKTMPSLMESANKMLLMPNLIEYLFSGVMHTEYSIASTTQLYDMKEKKWSAYMINQLRIPKEMFTTVDLAGKDLGLLRSDVAAEVGQKSLHIISAPGHDTACAVAAVPAKEEEYTFLSSGTWSLLGISSKKMLEGESIVKNKISNEGTADGGYRPTVNIIGLWITQEIRRNFASQGRDYSFVQMAELASKEKPLQSFICPDDFMQPGDYITKIREYCKQTGQPVPMTDGALVRCILESLALKYRQVYDTLKPYIHWEEKLYIVGGGSQNELLNQFTANALGIPVITGASEATAVGNVMSQMKALGLYHTREEKCEILDHSFGTKVYEPKEKEAWQEAYARFCKL</sequence>
<protein>
    <submittedName>
        <fullName evidence="9">Rhamnulokinase</fullName>
    </submittedName>
</protein>
<dbReference type="SUPFAM" id="SSF53067">
    <property type="entry name" value="Actin-like ATPase domain"/>
    <property type="match status" value="2"/>
</dbReference>
<evidence type="ECO:0000256" key="4">
    <source>
        <dbReference type="ARBA" id="ARBA00022777"/>
    </source>
</evidence>
<comment type="caution">
    <text evidence="9">The sequence shown here is derived from an EMBL/GenBank/DDBJ whole genome shotgun (WGS) entry which is preliminary data.</text>
</comment>
<keyword evidence="5" id="KW-0067">ATP-binding</keyword>
<dbReference type="PANTHER" id="PTHR43095:SF5">
    <property type="entry name" value="XYLULOSE KINASE"/>
    <property type="match status" value="1"/>
</dbReference>
<keyword evidence="4" id="KW-0418">Kinase</keyword>
<dbReference type="Proteomes" id="UP000637513">
    <property type="component" value="Unassembled WGS sequence"/>
</dbReference>
<keyword evidence="3" id="KW-0547">Nucleotide-binding</keyword>
<dbReference type="RefSeq" id="WP_249303891.1">
    <property type="nucleotide sequence ID" value="NZ_JACRSW010000015.1"/>
</dbReference>
<dbReference type="PIRSF" id="PIRSF000538">
    <property type="entry name" value="GlpK"/>
    <property type="match status" value="1"/>
</dbReference>
<feature type="domain" description="Carbohydrate kinase FGGY C-terminal" evidence="8">
    <location>
        <begin position="257"/>
        <end position="443"/>
    </location>
</feature>
<accession>A0ABR7MT96</accession>